<evidence type="ECO:0008006" key="3">
    <source>
        <dbReference type="Google" id="ProtNLM"/>
    </source>
</evidence>
<evidence type="ECO:0000313" key="1">
    <source>
        <dbReference type="EMBL" id="OGD38573.1"/>
    </source>
</evidence>
<reference evidence="1 2" key="1">
    <citation type="journal article" date="2016" name="Nat. Commun.">
        <title>Thousands of microbial genomes shed light on interconnected biogeochemical processes in an aquifer system.</title>
        <authorList>
            <person name="Anantharaman K."/>
            <person name="Brown C.T."/>
            <person name="Hug L.A."/>
            <person name="Sharon I."/>
            <person name="Castelle C.J."/>
            <person name="Probst A.J."/>
            <person name="Thomas B.C."/>
            <person name="Singh A."/>
            <person name="Wilkins M.J."/>
            <person name="Karaoz U."/>
            <person name="Brodie E.L."/>
            <person name="Williams K.H."/>
            <person name="Hubbard S.S."/>
            <person name="Banfield J.F."/>
        </authorList>
    </citation>
    <scope>NUCLEOTIDE SEQUENCE [LARGE SCALE GENOMIC DNA]</scope>
</reference>
<proteinExistence type="predicted"/>
<dbReference type="EMBL" id="MEYT01000036">
    <property type="protein sequence ID" value="OGD38573.1"/>
    <property type="molecule type" value="Genomic_DNA"/>
</dbReference>
<comment type="caution">
    <text evidence="1">The sequence shown here is derived from an EMBL/GenBank/DDBJ whole genome shotgun (WGS) entry which is preliminary data.</text>
</comment>
<dbReference type="STRING" id="1797299.A3A25_00070"/>
<gene>
    <name evidence="1" type="ORF">A3A25_00070</name>
</gene>
<sequence length="82" mass="10135">MPVFLKKKEKETTGSFLRRFTRRVQQSHVLVEARKKRYHRAEPTKRQKKLSALYRIEKTKEMEKLRKLGLLKEEEKPYKKYR</sequence>
<dbReference type="AlphaFoldDB" id="A0A1F5C6T9"/>
<organism evidence="1 2">
    <name type="scientific">Candidatus Azambacteria bacterium RIFCSPLOWO2_01_FULL_46_26</name>
    <dbReference type="NCBI Taxonomy" id="1797299"/>
    <lineage>
        <taxon>Bacteria</taxon>
        <taxon>Candidatus Azamiibacteriota</taxon>
    </lineage>
</organism>
<accession>A0A1F5C6T9</accession>
<name>A0A1F5C6T9_9BACT</name>
<dbReference type="Proteomes" id="UP000178969">
    <property type="component" value="Unassembled WGS sequence"/>
</dbReference>
<protein>
    <recommendedName>
        <fullName evidence="3">30S ribosomal protein S21</fullName>
    </recommendedName>
</protein>
<evidence type="ECO:0000313" key="2">
    <source>
        <dbReference type="Proteomes" id="UP000178969"/>
    </source>
</evidence>